<organism evidence="1">
    <name type="scientific">Tanacetum cinerariifolium</name>
    <name type="common">Dalmatian daisy</name>
    <name type="synonym">Chrysanthemum cinerariifolium</name>
    <dbReference type="NCBI Taxonomy" id="118510"/>
    <lineage>
        <taxon>Eukaryota</taxon>
        <taxon>Viridiplantae</taxon>
        <taxon>Streptophyta</taxon>
        <taxon>Embryophyta</taxon>
        <taxon>Tracheophyta</taxon>
        <taxon>Spermatophyta</taxon>
        <taxon>Magnoliopsida</taxon>
        <taxon>eudicotyledons</taxon>
        <taxon>Gunneridae</taxon>
        <taxon>Pentapetalae</taxon>
        <taxon>asterids</taxon>
        <taxon>campanulids</taxon>
        <taxon>Asterales</taxon>
        <taxon>Asteraceae</taxon>
        <taxon>Asteroideae</taxon>
        <taxon>Anthemideae</taxon>
        <taxon>Anthemidinae</taxon>
        <taxon>Tanacetum</taxon>
    </lineage>
</organism>
<proteinExistence type="predicted"/>
<dbReference type="AlphaFoldDB" id="A0A699HGQ7"/>
<reference evidence="1" key="1">
    <citation type="journal article" date="2019" name="Sci. Rep.">
        <title>Draft genome of Tanacetum cinerariifolium, the natural source of mosquito coil.</title>
        <authorList>
            <person name="Yamashiro T."/>
            <person name="Shiraishi A."/>
            <person name="Satake H."/>
            <person name="Nakayama K."/>
        </authorList>
    </citation>
    <scope>NUCLEOTIDE SEQUENCE</scope>
</reference>
<evidence type="ECO:0000313" key="1">
    <source>
        <dbReference type="EMBL" id="GEY11941.1"/>
    </source>
</evidence>
<name>A0A699HGQ7_TANCI</name>
<protein>
    <submittedName>
        <fullName evidence="1">Uncharacterized protein</fullName>
    </submittedName>
</protein>
<dbReference type="EMBL" id="BKCJ010153251">
    <property type="protein sequence ID" value="GEY11941.1"/>
    <property type="molecule type" value="Genomic_DNA"/>
</dbReference>
<accession>A0A699HGQ7</accession>
<gene>
    <name evidence="1" type="ORF">Tci_383915</name>
</gene>
<comment type="caution">
    <text evidence="1">The sequence shown here is derived from an EMBL/GenBank/DDBJ whole genome shotgun (WGS) entry which is preliminary data.</text>
</comment>
<sequence length="161" mass="17655">MSTYGSLLKDNCLTFSKCDLLCRILVLPPLTGCDTSSFSSLLRLKDGLSAMATKLADWELKEEMIIAIPNTVDDVPKQQSKNTDGFQQPPKRATRGLKLGSKVHFKLTKQVYQLVSIKNVASSSGSKKQADILRQEARSSNQFGTLNTVEIDDKFAATGVL</sequence>